<evidence type="ECO:0000313" key="4">
    <source>
        <dbReference type="Proteomes" id="UP000539642"/>
    </source>
</evidence>
<gene>
    <name evidence="3" type="ORF">HNQ81_001529</name>
</gene>
<dbReference type="RefSeq" id="WP_183349892.1">
    <property type="nucleotide sequence ID" value="NZ_JACHEO010000006.1"/>
</dbReference>
<dbReference type="InterPro" id="IPR014710">
    <property type="entry name" value="RmlC-like_jellyroll"/>
</dbReference>
<dbReference type="InterPro" id="IPR018490">
    <property type="entry name" value="cNMP-bd_dom_sf"/>
</dbReference>
<organism evidence="3 4">
    <name type="scientific">Desulfoprunum benzoelyticum</name>
    <dbReference type="NCBI Taxonomy" id="1506996"/>
    <lineage>
        <taxon>Bacteria</taxon>
        <taxon>Pseudomonadati</taxon>
        <taxon>Thermodesulfobacteriota</taxon>
        <taxon>Desulfobulbia</taxon>
        <taxon>Desulfobulbales</taxon>
        <taxon>Desulfobulbaceae</taxon>
        <taxon>Desulfoprunum</taxon>
    </lineage>
</organism>
<evidence type="ECO:0000259" key="2">
    <source>
        <dbReference type="PROSITE" id="PS50042"/>
    </source>
</evidence>
<dbReference type="PROSITE" id="PS50042">
    <property type="entry name" value="CNMP_BINDING_3"/>
    <property type="match status" value="1"/>
</dbReference>
<dbReference type="InterPro" id="IPR000595">
    <property type="entry name" value="cNMP-bd_dom"/>
</dbReference>
<evidence type="ECO:0000256" key="1">
    <source>
        <dbReference type="SAM" id="MobiDB-lite"/>
    </source>
</evidence>
<sequence>MKEPDKQREALETLKAFNNAIMTVRLYPPHAPQINNAVERGYKALKQFVRQHGDLVISVQEKKPVLCGEPIPDPVLQTITNLVVYRHLEVIGVDFLVLKSKIDRHVFSQILSMFTSSVDKIKREGGGREFARTLKLDEYFPEEYRFAEEVEEAEVDRTLIASARQDYMDCLLGREQGRPVIDDLRAELGNPQQAAATVAAAVATLVLDLRRHRKFAVTAAFTKMLETAGGLIDKNNEQATAVQAADLLCHGLDDTSLALVMVQSFPQGFGAMLFEALLGRIDTELFGKIIDRLRRQESTLRRAGDKDRGGRGLLAATLGRLLDTGKGRHFLGLEKAKKIMEAGERERQAKRIGTGLQALLKGDLRGLQNDELVMGIPPAIQQWIGDGKDQQAVALLTLLNQQFREGDDAMQARLIQSLAIVGDTLVAEKRWDLLAKIIEAVLLWFRRSDTADFVYEKIAALLHAFMEQAWRRGNITAGDRILETFFQIRAGIIEKSPAVQVLVGRIQDREIDRSALPEQLQEYLDDPFNEQRGRRLSMQGAVVGRFLVHALLDSDKTDDRLRIFNLLTSTGKILLPILRELLPEPMPWHGKRNLIKLLAGTGEEQDVDLVTPYLFHEDLRVQREAFDCLYRISGDRKKEVLLRVASEAGELLRPDAVKALIFFCDEEVAAVLGELLSEHEHFSDTIRDALLTDVCKVLGRCPYSPAVMALQGFLQLKGKRAGRKIGPAVWAAAEEASAQLEAAQREEEKRQLREARLRMHRSRQDGRSGDHAPSGSHDITGLPEERAVRTVLAQGQKETARRMMLDLVFRTARMGNFGQAERLREWLIETDPTALGDIVKSAEIIEEEKKAAVDRGHLDVWKNLYQILTPEEFSTLYHCLEHRRFDDDEIIVSQGTHQTALFFINSGKVKIFFRDGDSDIEVKTMVSGEILGAGVFFDASVWTVSAVSVGQADISILTLRDLLRWHEEYPALKSKLNDFCHKFEDIDRFFRLSDKDRRKDRRISVSGRISIDFLDLLGNSTGQQVNGELFDISAGGVSFFLRLSRKELSRSLIGTSIRIVLPAREIGDAVASCQGVVLAVKGYRLLDNEYSVHVKFDEPISDDRMQLFIRQSRDGEGAGRPTST</sequence>
<dbReference type="GO" id="GO:0035438">
    <property type="term" value="F:cyclic-di-GMP binding"/>
    <property type="evidence" value="ECO:0007669"/>
    <property type="project" value="InterPro"/>
</dbReference>
<keyword evidence="4" id="KW-1185">Reference proteome</keyword>
<dbReference type="SUPFAM" id="SSF51206">
    <property type="entry name" value="cAMP-binding domain-like"/>
    <property type="match status" value="1"/>
</dbReference>
<protein>
    <submittedName>
        <fullName evidence="3">CRP-like cAMP-binding protein</fullName>
    </submittedName>
</protein>
<feature type="domain" description="Cyclic nucleotide-binding" evidence="2">
    <location>
        <begin position="864"/>
        <end position="932"/>
    </location>
</feature>
<accession>A0A840UQ82</accession>
<dbReference type="Pfam" id="PF00027">
    <property type="entry name" value="cNMP_binding"/>
    <property type="match status" value="1"/>
</dbReference>
<dbReference type="SMART" id="SM00100">
    <property type="entry name" value="cNMP"/>
    <property type="match status" value="1"/>
</dbReference>
<dbReference type="Gene3D" id="1.25.10.10">
    <property type="entry name" value="Leucine-rich Repeat Variant"/>
    <property type="match status" value="1"/>
</dbReference>
<evidence type="ECO:0000313" key="3">
    <source>
        <dbReference type="EMBL" id="MBB5347805.1"/>
    </source>
</evidence>
<feature type="compositionally biased region" description="Basic and acidic residues" evidence="1">
    <location>
        <begin position="759"/>
        <end position="770"/>
    </location>
</feature>
<dbReference type="Gene3D" id="2.60.120.10">
    <property type="entry name" value="Jelly Rolls"/>
    <property type="match status" value="1"/>
</dbReference>
<feature type="region of interest" description="Disordered" evidence="1">
    <location>
        <begin position="759"/>
        <end position="785"/>
    </location>
</feature>
<dbReference type="InterPro" id="IPR011989">
    <property type="entry name" value="ARM-like"/>
</dbReference>
<dbReference type="InterPro" id="IPR016024">
    <property type="entry name" value="ARM-type_fold"/>
</dbReference>
<dbReference type="InterPro" id="IPR009875">
    <property type="entry name" value="PilZ_domain"/>
</dbReference>
<dbReference type="EMBL" id="JACHEO010000006">
    <property type="protein sequence ID" value="MBB5347805.1"/>
    <property type="molecule type" value="Genomic_DNA"/>
</dbReference>
<dbReference type="Pfam" id="PF07238">
    <property type="entry name" value="PilZ"/>
    <property type="match status" value="1"/>
</dbReference>
<comment type="caution">
    <text evidence="3">The sequence shown here is derived from an EMBL/GenBank/DDBJ whole genome shotgun (WGS) entry which is preliminary data.</text>
</comment>
<name>A0A840UQ82_9BACT</name>
<dbReference type="AlphaFoldDB" id="A0A840UQ82"/>
<dbReference type="Proteomes" id="UP000539642">
    <property type="component" value="Unassembled WGS sequence"/>
</dbReference>
<dbReference type="CDD" id="cd00038">
    <property type="entry name" value="CAP_ED"/>
    <property type="match status" value="1"/>
</dbReference>
<proteinExistence type="predicted"/>
<dbReference type="SUPFAM" id="SSF48371">
    <property type="entry name" value="ARM repeat"/>
    <property type="match status" value="1"/>
</dbReference>
<reference evidence="3 4" key="1">
    <citation type="submission" date="2020-08" db="EMBL/GenBank/DDBJ databases">
        <title>Genomic Encyclopedia of Type Strains, Phase IV (KMG-IV): sequencing the most valuable type-strain genomes for metagenomic binning, comparative biology and taxonomic classification.</title>
        <authorList>
            <person name="Goeker M."/>
        </authorList>
    </citation>
    <scope>NUCLEOTIDE SEQUENCE [LARGE SCALE GENOMIC DNA]</scope>
    <source>
        <strain evidence="3 4">DSM 28570</strain>
    </source>
</reference>